<protein>
    <submittedName>
        <fullName evidence="1">Uncharacterized protein</fullName>
    </submittedName>
</protein>
<dbReference type="GeneID" id="77953278"/>
<dbReference type="RefSeq" id="YP_010676913.1">
    <property type="nucleotide sequence ID" value="NC_071015.1"/>
</dbReference>
<dbReference type="EMBL" id="MZ348422">
    <property type="protein sequence ID" value="QYN80101.1"/>
    <property type="molecule type" value="Genomic_DNA"/>
</dbReference>
<sequence length="190" mass="21640">METFDAKQYQDTIDLRVKEFKDVGVQPASVEKGRLISKDDIKEDGTIECILTFFNKYSPVGNRTFLITKEKLRPMMDRFVGTSIGEVEYSRIRERTKEVKTIDELIAGLVIDPAWSAGTLLSYRLEINEVGIIKVIGVIKLSQMAIDRLNVTEHFFGACLLHRAVTAPYEGVEVDVERLMQFAMETELPF</sequence>
<keyword evidence="2" id="KW-1185">Reference proteome</keyword>
<accession>A0AAE7WGU4</accession>
<evidence type="ECO:0000313" key="1">
    <source>
        <dbReference type="EMBL" id="QYN80101.1"/>
    </source>
</evidence>
<evidence type="ECO:0000313" key="2">
    <source>
        <dbReference type="Proteomes" id="UP000828443"/>
    </source>
</evidence>
<dbReference type="KEGG" id="vg:77953278"/>
<organism evidence="1 2">
    <name type="scientific">Kosakonia phage Kc263</name>
    <dbReference type="NCBI Taxonomy" id="2863194"/>
    <lineage>
        <taxon>Viruses</taxon>
        <taxon>Duplodnaviria</taxon>
        <taxon>Heunggongvirae</taxon>
        <taxon>Uroviricota</taxon>
        <taxon>Caudoviricetes</taxon>
        <taxon>Chimalliviridae</taxon>
        <taxon>Branisovskavirus</taxon>
        <taxon>Branisovskavirus Kc263</taxon>
    </lineage>
</organism>
<proteinExistence type="predicted"/>
<name>A0AAE7WGU4_9CAUD</name>
<reference evidence="1" key="1">
    <citation type="journal article" date="2021" name="Viruses">
        <title>Novel Viruses That Lyse Plant and Human Strains of Kosakonia cowanii.</title>
        <authorList>
            <person name="Petrzik K."/>
            <person name="Brazdova S."/>
            <person name="Krawczyk K."/>
        </authorList>
    </citation>
    <scope>NUCLEOTIDE SEQUENCE</scope>
</reference>
<dbReference type="Proteomes" id="UP000828443">
    <property type="component" value="Segment"/>
</dbReference>